<feature type="domain" description="DUF7168" evidence="2">
    <location>
        <begin position="238"/>
        <end position="331"/>
    </location>
</feature>
<dbReference type="Pfam" id="PF23771">
    <property type="entry name" value="DUF7168"/>
    <property type="match status" value="1"/>
</dbReference>
<dbReference type="Pfam" id="PF10979">
    <property type="entry name" value="DUF2786"/>
    <property type="match status" value="1"/>
</dbReference>
<feature type="domain" description="DUF2786" evidence="1">
    <location>
        <begin position="169"/>
        <end position="207"/>
    </location>
</feature>
<accession>A0A4R2R2U4</accession>
<evidence type="ECO:0000259" key="1">
    <source>
        <dbReference type="Pfam" id="PF10979"/>
    </source>
</evidence>
<evidence type="ECO:0000313" key="3">
    <source>
        <dbReference type="EMBL" id="TCP57090.1"/>
    </source>
</evidence>
<protein>
    <submittedName>
        <fullName evidence="3">Uncharacterized protein DUF2786</fullName>
    </submittedName>
</protein>
<keyword evidence="4" id="KW-1185">Reference proteome</keyword>
<sequence>MGDTEQIAAAILHAARTDDEFEWNPVLTSPRALGIGADIALHQALDELWQAGWLPVDLWQITRRRTDDSAVRLVIDAIAGNLARYAQANLPDQWRTQLAELDATVWWDRDEPLLTQWARRMRLDLPDALGTVLELLAELLELPELPVIAPLPGHLPRSGAEPPRGLDQKVLGRVRALLAKAERTTFPEEAEALSAKAQELMNRYAFERAVLDEDDDERHEHAAASSRVWLDNPYLDAKASLVHVVAEANRCRAVQHGNLGFLSLIGDDLDLEITELLATSLLVQATTAMVAEGRTETPSGTRAFRRSFLFAYAHRIGERLAEAESAAREAADDPRLLPVLADRERVVDATLYEMFGDPKPKTISLSDPSGWHAGRNAADRADLGIDHPALAATNQP</sequence>
<dbReference type="InterPro" id="IPR055592">
    <property type="entry name" value="DUF7168"/>
</dbReference>
<comment type="caution">
    <text evidence="3">The sequence shown here is derived from an EMBL/GenBank/DDBJ whole genome shotgun (WGS) entry which is preliminary data.</text>
</comment>
<reference evidence="3 4" key="1">
    <citation type="submission" date="2019-03" db="EMBL/GenBank/DDBJ databases">
        <title>Genomic Encyclopedia of Type Strains, Phase IV (KMG-IV): sequencing the most valuable type-strain genomes for metagenomic binning, comparative biology and taxonomic classification.</title>
        <authorList>
            <person name="Goeker M."/>
        </authorList>
    </citation>
    <scope>NUCLEOTIDE SEQUENCE [LARGE SCALE GENOMIC DNA]</scope>
    <source>
        <strain evidence="3 4">DSM 45765</strain>
    </source>
</reference>
<dbReference type="AlphaFoldDB" id="A0A4R2R2U4"/>
<organism evidence="3 4">
    <name type="scientific">Tamaricihabitans halophyticus</name>
    <dbReference type="NCBI Taxonomy" id="1262583"/>
    <lineage>
        <taxon>Bacteria</taxon>
        <taxon>Bacillati</taxon>
        <taxon>Actinomycetota</taxon>
        <taxon>Actinomycetes</taxon>
        <taxon>Pseudonocardiales</taxon>
        <taxon>Pseudonocardiaceae</taxon>
        <taxon>Tamaricihabitans</taxon>
    </lineage>
</organism>
<proteinExistence type="predicted"/>
<gene>
    <name evidence="3" type="ORF">EV191_1011042</name>
</gene>
<evidence type="ECO:0000313" key="4">
    <source>
        <dbReference type="Proteomes" id="UP000294911"/>
    </source>
</evidence>
<evidence type="ECO:0000259" key="2">
    <source>
        <dbReference type="Pfam" id="PF23771"/>
    </source>
</evidence>
<dbReference type="Proteomes" id="UP000294911">
    <property type="component" value="Unassembled WGS sequence"/>
</dbReference>
<dbReference type="InterPro" id="IPR024498">
    <property type="entry name" value="DUF2786"/>
</dbReference>
<name>A0A4R2R2U4_9PSEU</name>
<dbReference type="EMBL" id="SLXQ01000001">
    <property type="protein sequence ID" value="TCP57090.1"/>
    <property type="molecule type" value="Genomic_DNA"/>
</dbReference>